<evidence type="ECO:0000259" key="2">
    <source>
        <dbReference type="Pfam" id="PF18705"/>
    </source>
</evidence>
<dbReference type="Proteomes" id="UP000712157">
    <property type="component" value="Unassembled WGS sequence"/>
</dbReference>
<dbReference type="AlphaFoldDB" id="A0A949NIP0"/>
<evidence type="ECO:0000313" key="3">
    <source>
        <dbReference type="EMBL" id="MBU9738435.1"/>
    </source>
</evidence>
<protein>
    <recommendedName>
        <fullName evidence="2">DUF5643 domain-containing protein</fullName>
    </recommendedName>
</protein>
<dbReference type="InterPro" id="IPR040680">
    <property type="entry name" value="DUF5643"/>
</dbReference>
<dbReference type="RefSeq" id="WP_238722592.1">
    <property type="nucleotide sequence ID" value="NZ_JAHQCW010000034.1"/>
</dbReference>
<evidence type="ECO:0000313" key="4">
    <source>
        <dbReference type="Proteomes" id="UP000712157"/>
    </source>
</evidence>
<keyword evidence="1" id="KW-1133">Transmembrane helix</keyword>
<reference evidence="3" key="1">
    <citation type="submission" date="2021-06" db="EMBL/GenBank/DDBJ databases">
        <title>Description of novel taxa of the family Lachnospiraceae.</title>
        <authorList>
            <person name="Chaplin A.V."/>
            <person name="Sokolova S.R."/>
            <person name="Pikina A.P."/>
            <person name="Korzhanova M."/>
            <person name="Belova V."/>
            <person name="Korostin D."/>
            <person name="Efimov B.A."/>
        </authorList>
    </citation>
    <scope>NUCLEOTIDE SEQUENCE</scope>
    <source>
        <strain evidence="3">ASD5720</strain>
    </source>
</reference>
<keyword evidence="1" id="KW-0812">Transmembrane</keyword>
<dbReference type="EMBL" id="JAHQCW010000034">
    <property type="protein sequence ID" value="MBU9738435.1"/>
    <property type="molecule type" value="Genomic_DNA"/>
</dbReference>
<keyword evidence="1" id="KW-0472">Membrane</keyword>
<keyword evidence="4" id="KW-1185">Reference proteome</keyword>
<accession>A0A949NIP0</accession>
<organism evidence="3 4">
    <name type="scientific">Diplocloster agilis</name>
    <dbReference type="NCBI Taxonomy" id="2850323"/>
    <lineage>
        <taxon>Bacteria</taxon>
        <taxon>Bacillati</taxon>
        <taxon>Bacillota</taxon>
        <taxon>Clostridia</taxon>
        <taxon>Lachnospirales</taxon>
        <taxon>Lachnospiraceae</taxon>
        <taxon>Diplocloster</taxon>
    </lineage>
</organism>
<dbReference type="Pfam" id="PF18705">
    <property type="entry name" value="DUF5643"/>
    <property type="match status" value="1"/>
</dbReference>
<gene>
    <name evidence="3" type="ORF">KTH89_17970</name>
</gene>
<dbReference type="Gene3D" id="2.60.40.1640">
    <property type="entry name" value="Conserved domain protein"/>
    <property type="match status" value="1"/>
</dbReference>
<proteinExistence type="predicted"/>
<feature type="domain" description="DUF5643" evidence="2">
    <location>
        <begin position="244"/>
        <end position="357"/>
    </location>
</feature>
<feature type="transmembrane region" description="Helical" evidence="1">
    <location>
        <begin position="48"/>
        <end position="69"/>
    </location>
</feature>
<sequence length="371" mass="42019">MRQGKEPLWDQAFPEVPECFHGALTQELDRQVGGKNCRRKKHIGKKALLVLAATLILGTTAFAAARHLLLERFDMEREGRRESAENLLQTDITQKTVTNENPTAGGAAIGEAENWLPLEDQSPLLQIRETLYDGLKLYVYADATENGKKYDLNADRLFVEGKECGPVDTVEKNGAYTFRIDLSEQDLPEDFEVRIPVSVYRKSDAEPGADTQQSKAEEIVRYQNQDLIFRVASPEPAQRQKGQMVQLKDCSAYLNNCVITPLSMKIDFSYQFSGDDAEQRANEFASGTEFYFRDDQGNEYEFKNGEGGNSTLINVEQTENQDWRVDICYELSDGAKQIKTLEIIPIRFRENPDSPKEILDEYVFSVAIGEE</sequence>
<comment type="caution">
    <text evidence="3">The sequence shown here is derived from an EMBL/GenBank/DDBJ whole genome shotgun (WGS) entry which is preliminary data.</text>
</comment>
<evidence type="ECO:0000256" key="1">
    <source>
        <dbReference type="SAM" id="Phobius"/>
    </source>
</evidence>
<name>A0A949NIP0_9FIRM</name>